<sequence length="209" mass="21720">MTELPRIYRLVTVVALVLWSALSVLYIATLAIPDPTFTTVSTFAFLCAQLALGVSAVGLGHLLRDRTPVLAPTAAGLLFVSAIGHAASAGAMLAAPDLDAASIPWSLNLVAIPTMIGVVGGTIVLAVALFRAKLGIAWLGVVLIGWVIVEFFLSGLGVWAQLASAALLIVGFIGLAVVTARSELRDWSTVHEWTVAARVADPEPAIASE</sequence>
<proteinExistence type="predicted"/>
<feature type="transmembrane region" description="Helical" evidence="1">
    <location>
        <begin position="40"/>
        <end position="63"/>
    </location>
</feature>
<feature type="transmembrane region" description="Helical" evidence="1">
    <location>
        <begin position="136"/>
        <end position="153"/>
    </location>
</feature>
<dbReference type="RefSeq" id="WP_179490496.1">
    <property type="nucleotide sequence ID" value="NZ_JACCBV010000001.1"/>
</dbReference>
<dbReference type="AlphaFoldDB" id="A0A7Y9GPV1"/>
<protein>
    <submittedName>
        <fullName evidence="2">Uncharacterized protein</fullName>
    </submittedName>
</protein>
<evidence type="ECO:0000313" key="2">
    <source>
        <dbReference type="EMBL" id="NYE20488.1"/>
    </source>
</evidence>
<feature type="transmembrane region" description="Helical" evidence="1">
    <location>
        <begin position="7"/>
        <end position="28"/>
    </location>
</feature>
<name>A0A7Y9GPV1_9MICO</name>
<dbReference type="Proteomes" id="UP000576969">
    <property type="component" value="Unassembled WGS sequence"/>
</dbReference>
<feature type="transmembrane region" description="Helical" evidence="1">
    <location>
        <begin position="159"/>
        <end position="178"/>
    </location>
</feature>
<accession>A0A7Y9GPV1</accession>
<keyword evidence="1" id="KW-0812">Transmembrane</keyword>
<dbReference type="EMBL" id="JACCBV010000001">
    <property type="protein sequence ID" value="NYE20488.1"/>
    <property type="molecule type" value="Genomic_DNA"/>
</dbReference>
<organism evidence="2 3">
    <name type="scientific">Microbacterium immunditiarum</name>
    <dbReference type="NCBI Taxonomy" id="337480"/>
    <lineage>
        <taxon>Bacteria</taxon>
        <taxon>Bacillati</taxon>
        <taxon>Actinomycetota</taxon>
        <taxon>Actinomycetes</taxon>
        <taxon>Micrococcales</taxon>
        <taxon>Microbacteriaceae</taxon>
        <taxon>Microbacterium</taxon>
    </lineage>
</organism>
<comment type="caution">
    <text evidence="2">The sequence shown here is derived from an EMBL/GenBank/DDBJ whole genome shotgun (WGS) entry which is preliminary data.</text>
</comment>
<reference evidence="2 3" key="1">
    <citation type="submission" date="2020-07" db="EMBL/GenBank/DDBJ databases">
        <title>Sequencing the genomes of 1000 actinobacteria strains.</title>
        <authorList>
            <person name="Klenk H.-P."/>
        </authorList>
    </citation>
    <scope>NUCLEOTIDE SEQUENCE [LARGE SCALE GENOMIC DNA]</scope>
    <source>
        <strain evidence="2 3">DSM 24662</strain>
    </source>
</reference>
<evidence type="ECO:0000256" key="1">
    <source>
        <dbReference type="SAM" id="Phobius"/>
    </source>
</evidence>
<evidence type="ECO:0000313" key="3">
    <source>
        <dbReference type="Proteomes" id="UP000576969"/>
    </source>
</evidence>
<keyword evidence="3" id="KW-1185">Reference proteome</keyword>
<feature type="transmembrane region" description="Helical" evidence="1">
    <location>
        <begin position="75"/>
        <end position="95"/>
    </location>
</feature>
<keyword evidence="1" id="KW-0472">Membrane</keyword>
<keyword evidence="1" id="KW-1133">Transmembrane helix</keyword>
<feature type="transmembrane region" description="Helical" evidence="1">
    <location>
        <begin position="107"/>
        <end position="129"/>
    </location>
</feature>
<gene>
    <name evidence="2" type="ORF">BJ991_002516</name>
</gene>